<keyword evidence="5" id="KW-0560">Oxidoreductase</keyword>
<organism evidence="9 10">
    <name type="scientific">Streptomyces levis</name>
    <dbReference type="NCBI Taxonomy" id="285566"/>
    <lineage>
        <taxon>Bacteria</taxon>
        <taxon>Bacillati</taxon>
        <taxon>Actinomycetota</taxon>
        <taxon>Actinomycetes</taxon>
        <taxon>Kitasatosporales</taxon>
        <taxon>Streptomycetaceae</taxon>
        <taxon>Streptomyces</taxon>
    </lineage>
</organism>
<dbReference type="Pfam" id="PF02771">
    <property type="entry name" value="Acyl-CoA_dh_N"/>
    <property type="match status" value="1"/>
</dbReference>
<dbReference type="PANTHER" id="PTHR43884">
    <property type="entry name" value="ACYL-COA DEHYDROGENASE"/>
    <property type="match status" value="1"/>
</dbReference>
<dbReference type="RefSeq" id="WP_344534522.1">
    <property type="nucleotide sequence ID" value="NZ_BAAATM010000003.1"/>
</dbReference>
<evidence type="ECO:0000313" key="9">
    <source>
        <dbReference type="EMBL" id="GAA2519907.1"/>
    </source>
</evidence>
<dbReference type="PANTHER" id="PTHR43884:SF19">
    <property type="entry name" value="ACYL-COA DEHYDROGENASE FADE4-RELATED"/>
    <property type="match status" value="1"/>
</dbReference>
<dbReference type="Pfam" id="PF02770">
    <property type="entry name" value="Acyl-CoA_dh_M"/>
    <property type="match status" value="1"/>
</dbReference>
<accession>A0ABN3NE83</accession>
<dbReference type="InterPro" id="IPR037069">
    <property type="entry name" value="AcylCoA_DH/ox_N_sf"/>
</dbReference>
<dbReference type="Gene3D" id="1.10.540.10">
    <property type="entry name" value="Acyl-CoA dehydrogenase/oxidase, N-terminal domain"/>
    <property type="match status" value="1"/>
</dbReference>
<keyword evidence="4 5" id="KW-0274">FAD</keyword>
<dbReference type="InterPro" id="IPR046373">
    <property type="entry name" value="Acyl-CoA_Oxase/DH_mid-dom_sf"/>
</dbReference>
<evidence type="ECO:0000256" key="4">
    <source>
        <dbReference type="ARBA" id="ARBA00022827"/>
    </source>
</evidence>
<dbReference type="CDD" id="cd00567">
    <property type="entry name" value="ACAD"/>
    <property type="match status" value="1"/>
</dbReference>
<feature type="domain" description="Acyl-CoA dehydrogenase/oxidase N-terminal" evidence="8">
    <location>
        <begin position="8"/>
        <end position="104"/>
    </location>
</feature>
<evidence type="ECO:0000259" key="8">
    <source>
        <dbReference type="Pfam" id="PF02771"/>
    </source>
</evidence>
<comment type="cofactor">
    <cofactor evidence="1 5">
        <name>FAD</name>
        <dbReference type="ChEBI" id="CHEBI:57692"/>
    </cofactor>
</comment>
<dbReference type="InterPro" id="IPR009100">
    <property type="entry name" value="AcylCoA_DH/oxidase_NM_dom_sf"/>
</dbReference>
<evidence type="ECO:0000256" key="3">
    <source>
        <dbReference type="ARBA" id="ARBA00022630"/>
    </source>
</evidence>
<name>A0ABN3NE83_9ACTN</name>
<evidence type="ECO:0000256" key="2">
    <source>
        <dbReference type="ARBA" id="ARBA00009347"/>
    </source>
</evidence>
<feature type="domain" description="Acyl-CoA oxidase/dehydrogenase middle" evidence="7">
    <location>
        <begin position="108"/>
        <end position="198"/>
    </location>
</feature>
<keyword evidence="10" id="KW-1185">Reference proteome</keyword>
<evidence type="ECO:0000259" key="7">
    <source>
        <dbReference type="Pfam" id="PF02770"/>
    </source>
</evidence>
<dbReference type="InterPro" id="IPR036250">
    <property type="entry name" value="AcylCo_DH-like_C"/>
</dbReference>
<reference evidence="9 10" key="1">
    <citation type="journal article" date="2019" name="Int. J. Syst. Evol. Microbiol.">
        <title>The Global Catalogue of Microorganisms (GCM) 10K type strain sequencing project: providing services to taxonomists for standard genome sequencing and annotation.</title>
        <authorList>
            <consortium name="The Broad Institute Genomics Platform"/>
            <consortium name="The Broad Institute Genome Sequencing Center for Infectious Disease"/>
            <person name="Wu L."/>
            <person name="Ma J."/>
        </authorList>
    </citation>
    <scope>NUCLEOTIDE SEQUENCE [LARGE SCALE GENOMIC DNA]</scope>
    <source>
        <strain evidence="9 10">JCM 6924</strain>
    </source>
</reference>
<evidence type="ECO:0000256" key="5">
    <source>
        <dbReference type="RuleBase" id="RU362125"/>
    </source>
</evidence>
<dbReference type="Pfam" id="PF00441">
    <property type="entry name" value="Acyl-CoA_dh_1"/>
    <property type="match status" value="1"/>
</dbReference>
<dbReference type="PIRSF" id="PIRSF016578">
    <property type="entry name" value="HsaA"/>
    <property type="match status" value="1"/>
</dbReference>
<dbReference type="SUPFAM" id="SSF56645">
    <property type="entry name" value="Acyl-CoA dehydrogenase NM domain-like"/>
    <property type="match status" value="1"/>
</dbReference>
<dbReference type="Proteomes" id="UP001501095">
    <property type="component" value="Unassembled WGS sequence"/>
</dbReference>
<evidence type="ECO:0000313" key="10">
    <source>
        <dbReference type="Proteomes" id="UP001501095"/>
    </source>
</evidence>
<evidence type="ECO:0000256" key="1">
    <source>
        <dbReference type="ARBA" id="ARBA00001974"/>
    </source>
</evidence>
<dbReference type="Gene3D" id="1.20.140.10">
    <property type="entry name" value="Butyryl-CoA Dehydrogenase, subunit A, domain 3"/>
    <property type="match status" value="1"/>
</dbReference>
<feature type="domain" description="Acyl-CoA dehydrogenase/oxidase C-terminal" evidence="6">
    <location>
        <begin position="216"/>
        <end position="361"/>
    </location>
</feature>
<evidence type="ECO:0000259" key="6">
    <source>
        <dbReference type="Pfam" id="PF00441"/>
    </source>
</evidence>
<dbReference type="InterPro" id="IPR006091">
    <property type="entry name" value="Acyl-CoA_Oxase/DH_mid-dom"/>
</dbReference>
<comment type="caution">
    <text evidence="9">The sequence shown here is derived from an EMBL/GenBank/DDBJ whole genome shotgun (WGS) entry which is preliminary data.</text>
</comment>
<sequence>MADATALAASVREAAADWDRDGELPGSVRTAAARAGLLGVGVPAAHGGRDGTPAELGEVCARLGGVCSALRALVTVQDMVTAALLRWGTPAQRARWLPTLARGERFAAFAATERDAGTELSAVTTSVTEHGDELEITGSKRWVTFGRTADVFLVLGTAHGRPAAVLVEAGRPGVRTEPVQGQLGLRAAGVAHLGLDRVRVPRDHLLAPAGLGLSHVVGTALDHGRFTVAWGCVGMAEACLDAAAAHAARRGQGGTVLAEHEVVRALLGRGAVDVAAARELCARAARSRAGRLPEAVADTVVAKYAAAGAAVRVTGGAVQTLGAAGCAPDSLVGRFFRDAKVMELIEGSAHVAELHIADRLLRRHGFNAAARGARREVRT</sequence>
<dbReference type="InterPro" id="IPR013786">
    <property type="entry name" value="AcylCoA_DH/ox_N"/>
</dbReference>
<dbReference type="EMBL" id="BAAATM010000003">
    <property type="protein sequence ID" value="GAA2519907.1"/>
    <property type="molecule type" value="Genomic_DNA"/>
</dbReference>
<keyword evidence="3 5" id="KW-0285">Flavoprotein</keyword>
<dbReference type="InterPro" id="IPR009075">
    <property type="entry name" value="AcylCo_DH/oxidase_C"/>
</dbReference>
<protein>
    <submittedName>
        <fullName evidence="9">Acyl-CoA dehydrogenase family protein</fullName>
    </submittedName>
</protein>
<comment type="similarity">
    <text evidence="2 5">Belongs to the acyl-CoA dehydrogenase family.</text>
</comment>
<gene>
    <name evidence="9" type="ORF">GCM10010423_10320</name>
</gene>
<proteinExistence type="inferred from homology"/>
<dbReference type="Gene3D" id="2.40.110.10">
    <property type="entry name" value="Butyryl-CoA Dehydrogenase, subunit A, domain 2"/>
    <property type="match status" value="1"/>
</dbReference>
<dbReference type="SUPFAM" id="SSF47203">
    <property type="entry name" value="Acyl-CoA dehydrogenase C-terminal domain-like"/>
    <property type="match status" value="1"/>
</dbReference>